<dbReference type="InterPro" id="IPR040521">
    <property type="entry name" value="KDZ"/>
</dbReference>
<accession>A0ABQ8VJF6</accession>
<name>A0ABQ8VJF6_9AGAR</name>
<dbReference type="PANTHER" id="PTHR33096:SF1">
    <property type="entry name" value="CXC1-LIKE CYSTEINE CLUSTER ASSOCIATED WITH KDZ TRANSPOSASES DOMAIN-CONTAINING PROTEIN"/>
    <property type="match status" value="1"/>
</dbReference>
<comment type="caution">
    <text evidence="1">The sequence shown here is derived from an EMBL/GenBank/DDBJ whole genome shotgun (WGS) entry which is preliminary data.</text>
</comment>
<dbReference type="Proteomes" id="UP001150217">
    <property type="component" value="Unassembled WGS sequence"/>
</dbReference>
<keyword evidence="2" id="KW-1185">Reference proteome</keyword>
<evidence type="ECO:0000313" key="2">
    <source>
        <dbReference type="Proteomes" id="UP001150217"/>
    </source>
</evidence>
<dbReference type="EMBL" id="JANVFT010000027">
    <property type="protein sequence ID" value="KAJ4496536.1"/>
    <property type="molecule type" value="Genomic_DNA"/>
</dbReference>
<evidence type="ECO:0000313" key="1">
    <source>
        <dbReference type="EMBL" id="KAJ4496536.1"/>
    </source>
</evidence>
<proteinExistence type="predicted"/>
<gene>
    <name evidence="1" type="ORF">C8R41DRAFT_918347</name>
</gene>
<reference evidence="1" key="1">
    <citation type="submission" date="2022-08" db="EMBL/GenBank/DDBJ databases">
        <title>A Global Phylogenomic Analysis of the Shiitake Genus Lentinula.</title>
        <authorList>
            <consortium name="DOE Joint Genome Institute"/>
            <person name="Sierra-Patev S."/>
            <person name="Min B."/>
            <person name="Naranjo-Ortiz M."/>
            <person name="Looney B."/>
            <person name="Konkel Z."/>
            <person name="Slot J.C."/>
            <person name="Sakamoto Y."/>
            <person name="Steenwyk J.L."/>
            <person name="Rokas A."/>
            <person name="Carro J."/>
            <person name="Camarero S."/>
            <person name="Ferreira P."/>
            <person name="Molpeceres G."/>
            <person name="Ruiz-Duenas F.J."/>
            <person name="Serrano A."/>
            <person name="Henrissat B."/>
            <person name="Drula E."/>
            <person name="Hughes K.W."/>
            <person name="Mata J.L."/>
            <person name="Ishikawa N.K."/>
            <person name="Vargas-Isla R."/>
            <person name="Ushijima S."/>
            <person name="Smith C.A."/>
            <person name="Ahrendt S."/>
            <person name="Andreopoulos W."/>
            <person name="He G."/>
            <person name="Labutti K."/>
            <person name="Lipzen A."/>
            <person name="Ng V."/>
            <person name="Riley R."/>
            <person name="Sandor L."/>
            <person name="Barry K."/>
            <person name="Martinez A.T."/>
            <person name="Xiao Y."/>
            <person name="Gibbons J.G."/>
            <person name="Terashima K."/>
            <person name="Grigoriev I.V."/>
            <person name="Hibbett D.S."/>
        </authorList>
    </citation>
    <scope>NUCLEOTIDE SEQUENCE</scope>
    <source>
        <strain evidence="1">RHP3577 ss4</strain>
    </source>
</reference>
<organism evidence="1 2">
    <name type="scientific">Lentinula lateritia</name>
    <dbReference type="NCBI Taxonomy" id="40482"/>
    <lineage>
        <taxon>Eukaryota</taxon>
        <taxon>Fungi</taxon>
        <taxon>Dikarya</taxon>
        <taxon>Basidiomycota</taxon>
        <taxon>Agaricomycotina</taxon>
        <taxon>Agaricomycetes</taxon>
        <taxon>Agaricomycetidae</taxon>
        <taxon>Agaricales</taxon>
        <taxon>Marasmiineae</taxon>
        <taxon>Omphalotaceae</taxon>
        <taxon>Lentinula</taxon>
    </lineage>
</organism>
<sequence length="308" mass="35048">MDGNNSLKRLARKERIGEVDGADQSMGGASKEHLDTRVVEGNYHLSREETRKTHVLWKNLNEAVTSKMWGIYDKTGMFLALCRHSFVLLITNMVQSGELAKYPLAILNKLLDVIGEGIGMGYDIGCSFGTTINKSPLGSKARSLRFASLVGAFHGHAHSRLCQTSHLATYTKGLGLEHLEQCESFFSESNELASSMRYMSVFHRRQAISRYCYHHDNFEAYSQLSKFLVDNYKQALEIRATNHALAKTMNDLGIASTDVFHNWLKEEREYLSGLKKEPKFETLQMDYYRKLVKLDESEFVLNHSLPIH</sequence>
<dbReference type="PANTHER" id="PTHR33096">
    <property type="entry name" value="CXC2 DOMAIN-CONTAINING PROTEIN"/>
    <property type="match status" value="1"/>
</dbReference>
<protein>
    <submittedName>
        <fullName evidence="1">Uncharacterized protein</fullName>
    </submittedName>
</protein>
<dbReference type="Pfam" id="PF18758">
    <property type="entry name" value="KDZ"/>
    <property type="match status" value="1"/>
</dbReference>